<proteinExistence type="predicted"/>
<dbReference type="AlphaFoldDB" id="A0A9D2LQN8"/>
<evidence type="ECO:0000313" key="2">
    <source>
        <dbReference type="Proteomes" id="UP000823842"/>
    </source>
</evidence>
<dbReference type="Proteomes" id="UP000823842">
    <property type="component" value="Unassembled WGS sequence"/>
</dbReference>
<organism evidence="1 2">
    <name type="scientific">Candidatus Blautia faecavium</name>
    <dbReference type="NCBI Taxonomy" id="2838487"/>
    <lineage>
        <taxon>Bacteria</taxon>
        <taxon>Bacillati</taxon>
        <taxon>Bacillota</taxon>
        <taxon>Clostridia</taxon>
        <taxon>Lachnospirales</taxon>
        <taxon>Lachnospiraceae</taxon>
        <taxon>Blautia</taxon>
    </lineage>
</organism>
<dbReference type="SUPFAM" id="SSF52540">
    <property type="entry name" value="P-loop containing nucleoside triphosphate hydrolases"/>
    <property type="match status" value="1"/>
</dbReference>
<evidence type="ECO:0000313" key="1">
    <source>
        <dbReference type="EMBL" id="HJB27557.1"/>
    </source>
</evidence>
<dbReference type="EMBL" id="DWYZ01000050">
    <property type="protein sequence ID" value="HJB27557.1"/>
    <property type="molecule type" value="Genomic_DNA"/>
</dbReference>
<accession>A0A9D2LQN8</accession>
<sequence length="114" mass="13148">MEKIYLTELFIENVRHLKDITIPLSEKEIKHLILTGRNGSGKTSVIESLSHYLGAVAASEQLKQTVDFLKYHEKALKELQAQGEKSSKIIEEERAFRHYKTEFEKLKSGVDLKF</sequence>
<comment type="caution">
    <text evidence="1">The sequence shown here is derived from an EMBL/GenBank/DDBJ whole genome shotgun (WGS) entry which is preliminary data.</text>
</comment>
<dbReference type="Gene3D" id="3.40.50.300">
    <property type="entry name" value="P-loop containing nucleotide triphosphate hydrolases"/>
    <property type="match status" value="1"/>
</dbReference>
<reference evidence="1" key="1">
    <citation type="journal article" date="2021" name="PeerJ">
        <title>Extensive microbial diversity within the chicken gut microbiome revealed by metagenomics and culture.</title>
        <authorList>
            <person name="Gilroy R."/>
            <person name="Ravi A."/>
            <person name="Getino M."/>
            <person name="Pursley I."/>
            <person name="Horton D.L."/>
            <person name="Alikhan N.F."/>
            <person name="Baker D."/>
            <person name="Gharbi K."/>
            <person name="Hall N."/>
            <person name="Watson M."/>
            <person name="Adriaenssens E.M."/>
            <person name="Foster-Nyarko E."/>
            <person name="Jarju S."/>
            <person name="Secka A."/>
            <person name="Antonio M."/>
            <person name="Oren A."/>
            <person name="Chaudhuri R.R."/>
            <person name="La Ragione R."/>
            <person name="Hildebrand F."/>
            <person name="Pallen M.J."/>
        </authorList>
    </citation>
    <scope>NUCLEOTIDE SEQUENCE</scope>
    <source>
        <strain evidence="1">ChiSjej1B19-5720</strain>
    </source>
</reference>
<feature type="non-terminal residue" evidence="1">
    <location>
        <position position="114"/>
    </location>
</feature>
<reference evidence="1" key="2">
    <citation type="submission" date="2021-04" db="EMBL/GenBank/DDBJ databases">
        <authorList>
            <person name="Gilroy R."/>
        </authorList>
    </citation>
    <scope>NUCLEOTIDE SEQUENCE</scope>
    <source>
        <strain evidence="1">ChiSjej1B19-5720</strain>
    </source>
</reference>
<dbReference type="InterPro" id="IPR027417">
    <property type="entry name" value="P-loop_NTPase"/>
</dbReference>
<protein>
    <submittedName>
        <fullName evidence="1">Uncharacterized protein</fullName>
    </submittedName>
</protein>
<gene>
    <name evidence="1" type="ORF">IAA06_02045</name>
</gene>
<name>A0A9D2LQN8_9FIRM</name>